<dbReference type="Proteomes" id="UP000521872">
    <property type="component" value="Unassembled WGS sequence"/>
</dbReference>
<name>A0A8H4VNB3_9AGAR</name>
<gene>
    <name evidence="1" type="ORF">D9613_008789</name>
</gene>
<proteinExistence type="predicted"/>
<dbReference type="EMBL" id="JAACJL010000031">
    <property type="protein sequence ID" value="KAF4616273.1"/>
    <property type="molecule type" value="Genomic_DNA"/>
</dbReference>
<sequence length="424" mass="47341">MEEHTPLQHEDRVKKIYGGTKPLPDLPPELHEVIVNNLEGDKNALKQCALTCQLYRPLAQKILFETLVFRVSSDFNSADRFLDNVLKASPQIGGYVKLLSICEVNPYSSPDTGNQLVESMPLVIPAFVNLVDLVLGGALYKFQFSHLKPASQEAIINKCESLRGSLTLRHIDDVPLRIFRHLQRVETFNINNVSFVSDGHDEQVAEQKLYPGRIKRMKLGDSTMDKSGTIYQFFKKEGFGVGYLESLSMDMNRRGLQALPATDFEAARWLIRSNAASLRVLDVSISGNVPVNLPGDEPLFDASKMPLLEELTLGGVVCSSAADIQTGPISLGWLSRHLETISAGQKLKRVTLRPAILGAALVADNRLDFEGLKYFEDLIVDKVLPSTDSFSVDFRIWDQYDTKPAREQIQKRLPTLQALGRLSF</sequence>
<evidence type="ECO:0000313" key="2">
    <source>
        <dbReference type="Proteomes" id="UP000521872"/>
    </source>
</evidence>
<evidence type="ECO:0000313" key="1">
    <source>
        <dbReference type="EMBL" id="KAF4616273.1"/>
    </source>
</evidence>
<organism evidence="1 2">
    <name type="scientific">Agrocybe pediades</name>
    <dbReference type="NCBI Taxonomy" id="84607"/>
    <lineage>
        <taxon>Eukaryota</taxon>
        <taxon>Fungi</taxon>
        <taxon>Dikarya</taxon>
        <taxon>Basidiomycota</taxon>
        <taxon>Agaricomycotina</taxon>
        <taxon>Agaricomycetes</taxon>
        <taxon>Agaricomycetidae</taxon>
        <taxon>Agaricales</taxon>
        <taxon>Agaricineae</taxon>
        <taxon>Strophariaceae</taxon>
        <taxon>Agrocybe</taxon>
    </lineage>
</organism>
<keyword evidence="2" id="KW-1185">Reference proteome</keyword>
<accession>A0A8H4VNB3</accession>
<protein>
    <recommendedName>
        <fullName evidence="3">F-box domain-containing protein</fullName>
    </recommendedName>
</protein>
<comment type="caution">
    <text evidence="1">The sequence shown here is derived from an EMBL/GenBank/DDBJ whole genome shotgun (WGS) entry which is preliminary data.</text>
</comment>
<evidence type="ECO:0008006" key="3">
    <source>
        <dbReference type="Google" id="ProtNLM"/>
    </source>
</evidence>
<dbReference type="AlphaFoldDB" id="A0A8H4VNB3"/>
<reference evidence="1 2" key="1">
    <citation type="submission" date="2019-12" db="EMBL/GenBank/DDBJ databases">
        <authorList>
            <person name="Floudas D."/>
            <person name="Bentzer J."/>
            <person name="Ahren D."/>
            <person name="Johansson T."/>
            <person name="Persson P."/>
            <person name="Tunlid A."/>
        </authorList>
    </citation>
    <scope>NUCLEOTIDE SEQUENCE [LARGE SCALE GENOMIC DNA]</scope>
    <source>
        <strain evidence="1 2">CBS 102.39</strain>
    </source>
</reference>